<dbReference type="AlphaFoldDB" id="A0A061GGI4"/>
<protein>
    <submittedName>
        <fullName evidence="1">Uncharacterized protein</fullName>
    </submittedName>
</protein>
<dbReference type="Gramene" id="EOY28257">
    <property type="protein sequence ID" value="EOY28257"/>
    <property type="gene ID" value="TCM_029882"/>
</dbReference>
<dbReference type="Proteomes" id="UP000026915">
    <property type="component" value="Chromosome 6"/>
</dbReference>
<name>A0A061GGI4_THECC</name>
<gene>
    <name evidence="1" type="ORF">TCM_029882</name>
</gene>
<dbReference type="HOGENOM" id="CLU_2817623_0_0_1"/>
<organism evidence="1 2">
    <name type="scientific">Theobroma cacao</name>
    <name type="common">Cacao</name>
    <name type="synonym">Cocoa</name>
    <dbReference type="NCBI Taxonomy" id="3641"/>
    <lineage>
        <taxon>Eukaryota</taxon>
        <taxon>Viridiplantae</taxon>
        <taxon>Streptophyta</taxon>
        <taxon>Embryophyta</taxon>
        <taxon>Tracheophyta</taxon>
        <taxon>Spermatophyta</taxon>
        <taxon>Magnoliopsida</taxon>
        <taxon>eudicotyledons</taxon>
        <taxon>Gunneridae</taxon>
        <taxon>Pentapetalae</taxon>
        <taxon>rosids</taxon>
        <taxon>malvids</taxon>
        <taxon>Malvales</taxon>
        <taxon>Malvaceae</taxon>
        <taxon>Byttnerioideae</taxon>
        <taxon>Theobroma</taxon>
    </lineage>
</organism>
<dbReference type="InParanoid" id="A0A061GGI4"/>
<dbReference type="EMBL" id="CM001884">
    <property type="protein sequence ID" value="EOY28257.1"/>
    <property type="molecule type" value="Genomic_DNA"/>
</dbReference>
<evidence type="ECO:0000313" key="2">
    <source>
        <dbReference type="Proteomes" id="UP000026915"/>
    </source>
</evidence>
<reference evidence="1 2" key="1">
    <citation type="journal article" date="2013" name="Genome Biol.">
        <title>The genome sequence of the most widely cultivated cacao type and its use to identify candidate genes regulating pod color.</title>
        <authorList>
            <person name="Motamayor J.C."/>
            <person name="Mockaitis K."/>
            <person name="Schmutz J."/>
            <person name="Haiminen N."/>
            <person name="Iii D.L."/>
            <person name="Cornejo O."/>
            <person name="Findley S.D."/>
            <person name="Zheng P."/>
            <person name="Utro F."/>
            <person name="Royaert S."/>
            <person name="Saski C."/>
            <person name="Jenkins J."/>
            <person name="Podicheti R."/>
            <person name="Zhao M."/>
            <person name="Scheffler B.E."/>
            <person name="Stack J.C."/>
            <person name="Feltus F.A."/>
            <person name="Mustiga G.M."/>
            <person name="Amores F."/>
            <person name="Phillips W."/>
            <person name="Marelli J.P."/>
            <person name="May G.D."/>
            <person name="Shapiro H."/>
            <person name="Ma J."/>
            <person name="Bustamante C.D."/>
            <person name="Schnell R.J."/>
            <person name="Main D."/>
            <person name="Gilbert D."/>
            <person name="Parida L."/>
            <person name="Kuhn D.N."/>
        </authorList>
    </citation>
    <scope>NUCLEOTIDE SEQUENCE [LARGE SCALE GENOMIC DNA]</scope>
    <source>
        <strain evidence="2">cv. Matina 1-6</strain>
    </source>
</reference>
<keyword evidence="2" id="KW-1185">Reference proteome</keyword>
<sequence>MNLFSLLSKPLISSSLHRGEHGIIPYPFFSIESRICQCFASVGQSKLNYSYDLCGFNGLERSCSTAK</sequence>
<evidence type="ECO:0000313" key="1">
    <source>
        <dbReference type="EMBL" id="EOY28257.1"/>
    </source>
</evidence>
<proteinExistence type="predicted"/>
<accession>A0A061GGI4</accession>